<evidence type="ECO:0000313" key="8">
    <source>
        <dbReference type="Proteomes" id="UP000516160"/>
    </source>
</evidence>
<gene>
    <name evidence="5 7" type="primary">frr</name>
    <name evidence="7" type="ORF">HYG86_17550</name>
</gene>
<dbReference type="InterPro" id="IPR002661">
    <property type="entry name" value="Ribosome_recyc_fac"/>
</dbReference>
<protein>
    <recommendedName>
        <fullName evidence="5">Ribosome-recycling factor</fullName>
        <shortName evidence="5">RRF</shortName>
    </recommendedName>
    <alternativeName>
        <fullName evidence="5">Ribosome-releasing factor</fullName>
    </alternativeName>
</protein>
<name>A0A7G9WCN8_ALKCA</name>
<evidence type="ECO:0000256" key="2">
    <source>
        <dbReference type="ARBA" id="ARBA00005912"/>
    </source>
</evidence>
<keyword evidence="8" id="KW-1185">Reference proteome</keyword>
<dbReference type="SUPFAM" id="SSF55194">
    <property type="entry name" value="Ribosome recycling factor, RRF"/>
    <property type="match status" value="1"/>
</dbReference>
<evidence type="ECO:0000256" key="4">
    <source>
        <dbReference type="ARBA" id="ARBA00022917"/>
    </source>
</evidence>
<dbReference type="AlphaFoldDB" id="A0A7G9WCN8"/>
<dbReference type="EMBL" id="CP058559">
    <property type="protein sequence ID" value="QNO16450.1"/>
    <property type="molecule type" value="Genomic_DNA"/>
</dbReference>
<dbReference type="Proteomes" id="UP000516160">
    <property type="component" value="Chromosome"/>
</dbReference>
<comment type="similarity">
    <text evidence="2 5">Belongs to the RRF family.</text>
</comment>
<dbReference type="GO" id="GO:0043023">
    <property type="term" value="F:ribosomal large subunit binding"/>
    <property type="evidence" value="ECO:0007669"/>
    <property type="project" value="TreeGrafter"/>
</dbReference>
<dbReference type="GO" id="GO:0005737">
    <property type="term" value="C:cytoplasm"/>
    <property type="evidence" value="ECO:0007669"/>
    <property type="project" value="UniProtKB-SubCell"/>
</dbReference>
<comment type="subcellular location">
    <subcellularLocation>
        <location evidence="1 5">Cytoplasm</location>
    </subcellularLocation>
</comment>
<evidence type="ECO:0000256" key="3">
    <source>
        <dbReference type="ARBA" id="ARBA00022490"/>
    </source>
</evidence>
<dbReference type="Pfam" id="PF01765">
    <property type="entry name" value="RRF"/>
    <property type="match status" value="1"/>
</dbReference>
<proteinExistence type="inferred from homology"/>
<dbReference type="CDD" id="cd00520">
    <property type="entry name" value="RRF"/>
    <property type="match status" value="1"/>
</dbReference>
<organism evidence="7 8">
    <name type="scientific">Alkalicella caledoniensis</name>
    <dbReference type="NCBI Taxonomy" id="2731377"/>
    <lineage>
        <taxon>Bacteria</taxon>
        <taxon>Bacillati</taxon>
        <taxon>Bacillota</taxon>
        <taxon>Clostridia</taxon>
        <taxon>Eubacteriales</taxon>
        <taxon>Proteinivoracaceae</taxon>
        <taxon>Alkalicella</taxon>
    </lineage>
</organism>
<dbReference type="PANTHER" id="PTHR20982:SF3">
    <property type="entry name" value="MITOCHONDRIAL RIBOSOME RECYCLING FACTOR PSEUDO 1"/>
    <property type="match status" value="1"/>
</dbReference>
<reference evidence="7 8" key="1">
    <citation type="submission" date="2020-07" db="EMBL/GenBank/DDBJ databases">
        <title>Alkalicella. sp. LB2 genome.</title>
        <authorList>
            <person name="Postec A."/>
            <person name="Quemeneur M."/>
        </authorList>
    </citation>
    <scope>NUCLEOTIDE SEQUENCE [LARGE SCALE GENOMIC DNA]</scope>
    <source>
        <strain evidence="7 8">LB2</strain>
    </source>
</reference>
<dbReference type="RefSeq" id="WP_213166843.1">
    <property type="nucleotide sequence ID" value="NZ_CP058559.1"/>
</dbReference>
<evidence type="ECO:0000256" key="5">
    <source>
        <dbReference type="HAMAP-Rule" id="MF_00040"/>
    </source>
</evidence>
<sequence length="185" mass="20948">MLNDIYTDVKDRMGKAVQSLKKDLASLRAGRANVSILDKVMPEYYGVPTPISQMATVSAPEARLLVIQPWDKTTIPDIEKAILKSDIGITPNNDGSVIRLNFPQLTQERRGELVKVIKKKGEEGRVAIRNIRRDGNDMVKELEKDNEISEDDSRRAQDEIQKITDTFIKEIDGIILKKEEEVMEV</sequence>
<dbReference type="HAMAP" id="MF_00040">
    <property type="entry name" value="RRF"/>
    <property type="match status" value="1"/>
</dbReference>
<keyword evidence="3 5" id="KW-0963">Cytoplasm</keyword>
<evidence type="ECO:0000313" key="7">
    <source>
        <dbReference type="EMBL" id="QNO16450.1"/>
    </source>
</evidence>
<accession>A0A7G9WCN8</accession>
<evidence type="ECO:0000256" key="1">
    <source>
        <dbReference type="ARBA" id="ARBA00004496"/>
    </source>
</evidence>
<dbReference type="FunFam" id="3.30.1360.40:FF:000001">
    <property type="entry name" value="Ribosome-recycling factor"/>
    <property type="match status" value="1"/>
</dbReference>
<dbReference type="InterPro" id="IPR036191">
    <property type="entry name" value="RRF_sf"/>
</dbReference>
<dbReference type="KEGG" id="acae:HYG86_17550"/>
<keyword evidence="4 5" id="KW-0648">Protein biosynthesis</keyword>
<feature type="domain" description="Ribosome recycling factor" evidence="6">
    <location>
        <begin position="20"/>
        <end position="183"/>
    </location>
</feature>
<dbReference type="PANTHER" id="PTHR20982">
    <property type="entry name" value="RIBOSOME RECYCLING FACTOR"/>
    <property type="match status" value="1"/>
</dbReference>
<dbReference type="GO" id="GO:0006415">
    <property type="term" value="P:translational termination"/>
    <property type="evidence" value="ECO:0007669"/>
    <property type="project" value="UniProtKB-UniRule"/>
</dbReference>
<dbReference type="InterPro" id="IPR023584">
    <property type="entry name" value="Ribosome_recyc_fac_dom"/>
</dbReference>
<dbReference type="FunFam" id="1.10.132.20:FF:000001">
    <property type="entry name" value="Ribosome-recycling factor"/>
    <property type="match status" value="1"/>
</dbReference>
<comment type="function">
    <text evidence="5">Responsible for the release of ribosomes from messenger RNA at the termination of protein biosynthesis. May increase the efficiency of translation by recycling ribosomes from one round of translation to another.</text>
</comment>
<dbReference type="NCBIfam" id="TIGR00496">
    <property type="entry name" value="frr"/>
    <property type="match status" value="1"/>
</dbReference>
<dbReference type="Gene3D" id="3.30.1360.40">
    <property type="match status" value="1"/>
</dbReference>
<dbReference type="Gene3D" id="1.10.132.20">
    <property type="entry name" value="Ribosome-recycling factor"/>
    <property type="match status" value="1"/>
</dbReference>
<evidence type="ECO:0000259" key="6">
    <source>
        <dbReference type="Pfam" id="PF01765"/>
    </source>
</evidence>